<feature type="chain" id="PRO_5018261943" description="Curli production assembly/transport component CsgE" evidence="4">
    <location>
        <begin position="25"/>
        <end position="134"/>
    </location>
</feature>
<dbReference type="EMBL" id="QZEI01000014">
    <property type="protein sequence ID" value="RLV60561.1"/>
    <property type="molecule type" value="Genomic_DNA"/>
</dbReference>
<dbReference type="InterPro" id="IPR018900">
    <property type="entry name" value="Curli_CsgE"/>
</dbReference>
<comment type="function">
    <text evidence="1">May be involved in the biogenesis of curli organelles.</text>
</comment>
<organism evidence="5 6">
    <name type="scientific">Parashewanella curva</name>
    <dbReference type="NCBI Taxonomy" id="2338552"/>
    <lineage>
        <taxon>Bacteria</taxon>
        <taxon>Pseudomonadati</taxon>
        <taxon>Pseudomonadota</taxon>
        <taxon>Gammaproteobacteria</taxon>
        <taxon>Alteromonadales</taxon>
        <taxon>Shewanellaceae</taxon>
        <taxon>Parashewanella</taxon>
    </lineage>
</organism>
<gene>
    <name evidence="5" type="ORF">D5018_06325</name>
</gene>
<comment type="caution">
    <text evidence="5">The sequence shown here is derived from an EMBL/GenBank/DDBJ whole genome shotgun (WGS) entry which is preliminary data.</text>
</comment>
<evidence type="ECO:0000256" key="2">
    <source>
        <dbReference type="ARBA" id="ARBA00014024"/>
    </source>
</evidence>
<proteinExistence type="predicted"/>
<dbReference type="OrthoDB" id="5768587at2"/>
<name>A0A3L8PYX3_9GAMM</name>
<evidence type="ECO:0000313" key="5">
    <source>
        <dbReference type="EMBL" id="RLV60561.1"/>
    </source>
</evidence>
<evidence type="ECO:0000256" key="4">
    <source>
        <dbReference type="SAM" id="SignalP"/>
    </source>
</evidence>
<evidence type="ECO:0000256" key="1">
    <source>
        <dbReference type="ARBA" id="ARBA00003989"/>
    </source>
</evidence>
<accession>A0A3L8PYX3</accession>
<evidence type="ECO:0000313" key="6">
    <source>
        <dbReference type="Proteomes" id="UP000281474"/>
    </source>
</evidence>
<dbReference type="Proteomes" id="UP000281474">
    <property type="component" value="Unassembled WGS sequence"/>
</dbReference>
<feature type="signal peptide" evidence="4">
    <location>
        <begin position="1"/>
        <end position="24"/>
    </location>
</feature>
<keyword evidence="3 4" id="KW-0732">Signal</keyword>
<protein>
    <recommendedName>
        <fullName evidence="2">Curli production assembly/transport component CsgE</fullName>
    </recommendedName>
</protein>
<keyword evidence="6" id="KW-1185">Reference proteome</keyword>
<reference evidence="5 6" key="1">
    <citation type="submission" date="2018-09" db="EMBL/GenBank/DDBJ databases">
        <title>Phylogeny of the Shewanellaceae, and recommendation for two new genera, Pseudoshewanella and Parashewanella.</title>
        <authorList>
            <person name="Wang G."/>
        </authorList>
    </citation>
    <scope>NUCLEOTIDE SEQUENCE [LARGE SCALE GENOMIC DNA]</scope>
    <source>
        <strain evidence="5 6">C51</strain>
    </source>
</reference>
<sequence>MIYKLKKITLLLISIVLFSTQNTAANEIELSGLVIDRTLTRFGKDFTFYYSGYWRELPYTQGHNVTISETVFPQAGTLLVVKLNDKKIYQTHFGRRMLAVEKRAEQAMLVTIDYLAYLQAQQYNNDFDDQIDGY</sequence>
<dbReference type="AlphaFoldDB" id="A0A3L8PYX3"/>
<dbReference type="RefSeq" id="WP_121838168.1">
    <property type="nucleotide sequence ID" value="NZ_ML014763.1"/>
</dbReference>
<evidence type="ECO:0000256" key="3">
    <source>
        <dbReference type="ARBA" id="ARBA00022729"/>
    </source>
</evidence>
<dbReference type="Pfam" id="PF10627">
    <property type="entry name" value="CsgE"/>
    <property type="match status" value="1"/>
</dbReference>